<dbReference type="RefSeq" id="WP_344857367.1">
    <property type="nucleotide sequence ID" value="NZ_BAAAZN010000003.1"/>
</dbReference>
<comment type="caution">
    <text evidence="2">The sequence shown here is derived from an EMBL/GenBank/DDBJ whole genome shotgun (WGS) entry which is preliminary data.</text>
</comment>
<sequence length="133" mass="14106">MALTTEDRFAIEDLINLHGHIVDRGDLDGLSALFAEDVVYDVGPMGGTALVGLAAVRAAALALGEGNPTAHHVTNIVLTEAPNGAVHALSKGFGIQMDGSVRSVTYEDTVQRGAEGWQITHRVIRPRRVPLQS</sequence>
<dbReference type="Proteomes" id="UP001500689">
    <property type="component" value="Unassembled WGS sequence"/>
</dbReference>
<evidence type="ECO:0000259" key="1">
    <source>
        <dbReference type="Pfam" id="PF13577"/>
    </source>
</evidence>
<feature type="domain" description="SnoaL-like" evidence="1">
    <location>
        <begin position="5"/>
        <end position="122"/>
    </location>
</feature>
<evidence type="ECO:0000313" key="3">
    <source>
        <dbReference type="Proteomes" id="UP001500689"/>
    </source>
</evidence>
<dbReference type="EMBL" id="BAAAZN010000003">
    <property type="protein sequence ID" value="GAA3534521.1"/>
    <property type="molecule type" value="Genomic_DNA"/>
</dbReference>
<protein>
    <recommendedName>
        <fullName evidence="1">SnoaL-like domain-containing protein</fullName>
    </recommendedName>
</protein>
<evidence type="ECO:0000313" key="2">
    <source>
        <dbReference type="EMBL" id="GAA3534521.1"/>
    </source>
</evidence>
<keyword evidence="3" id="KW-1185">Reference proteome</keyword>
<dbReference type="Gene3D" id="3.10.450.50">
    <property type="match status" value="1"/>
</dbReference>
<dbReference type="InterPro" id="IPR037401">
    <property type="entry name" value="SnoaL-like"/>
</dbReference>
<name>A0ABP6VJW9_9PSEU</name>
<accession>A0ABP6VJW9</accession>
<organism evidence="2 3">
    <name type="scientific">Amycolatopsis ultiminotia</name>
    <dbReference type="NCBI Taxonomy" id="543629"/>
    <lineage>
        <taxon>Bacteria</taxon>
        <taxon>Bacillati</taxon>
        <taxon>Actinomycetota</taxon>
        <taxon>Actinomycetes</taxon>
        <taxon>Pseudonocardiales</taxon>
        <taxon>Pseudonocardiaceae</taxon>
        <taxon>Amycolatopsis</taxon>
    </lineage>
</organism>
<reference evidence="3" key="1">
    <citation type="journal article" date="2019" name="Int. J. Syst. Evol. Microbiol.">
        <title>The Global Catalogue of Microorganisms (GCM) 10K type strain sequencing project: providing services to taxonomists for standard genome sequencing and annotation.</title>
        <authorList>
            <consortium name="The Broad Institute Genomics Platform"/>
            <consortium name="The Broad Institute Genome Sequencing Center for Infectious Disease"/>
            <person name="Wu L."/>
            <person name="Ma J."/>
        </authorList>
    </citation>
    <scope>NUCLEOTIDE SEQUENCE [LARGE SCALE GENOMIC DNA]</scope>
    <source>
        <strain evidence="3">JCM 16898</strain>
    </source>
</reference>
<dbReference type="CDD" id="cd00531">
    <property type="entry name" value="NTF2_like"/>
    <property type="match status" value="1"/>
</dbReference>
<proteinExistence type="predicted"/>
<dbReference type="SUPFAM" id="SSF54427">
    <property type="entry name" value="NTF2-like"/>
    <property type="match status" value="1"/>
</dbReference>
<gene>
    <name evidence="2" type="ORF">GCM10022222_17580</name>
</gene>
<dbReference type="InterPro" id="IPR032710">
    <property type="entry name" value="NTF2-like_dom_sf"/>
</dbReference>
<dbReference type="Pfam" id="PF13577">
    <property type="entry name" value="SnoaL_4"/>
    <property type="match status" value="1"/>
</dbReference>